<name>A0ABS4TXU3_9PSEU</name>
<comment type="caution">
    <text evidence="4">The sequence shown here is derived from an EMBL/GenBank/DDBJ whole genome shotgun (WGS) entry which is preliminary data.</text>
</comment>
<gene>
    <name evidence="4" type="ORF">JOF56_009589</name>
</gene>
<evidence type="ECO:0000313" key="4">
    <source>
        <dbReference type="EMBL" id="MBP2329204.1"/>
    </source>
</evidence>
<keyword evidence="1 2" id="KW-0238">DNA-binding</keyword>
<dbReference type="SUPFAM" id="SSF48498">
    <property type="entry name" value="Tetracyclin repressor-like, C-terminal domain"/>
    <property type="match status" value="1"/>
</dbReference>
<evidence type="ECO:0000256" key="2">
    <source>
        <dbReference type="PROSITE-ProRule" id="PRU00335"/>
    </source>
</evidence>
<dbReference type="InterPro" id="IPR009057">
    <property type="entry name" value="Homeodomain-like_sf"/>
</dbReference>
<dbReference type="InterPro" id="IPR036271">
    <property type="entry name" value="Tet_transcr_reg_TetR-rel_C_sf"/>
</dbReference>
<dbReference type="SUPFAM" id="SSF46689">
    <property type="entry name" value="Homeodomain-like"/>
    <property type="match status" value="1"/>
</dbReference>
<evidence type="ECO:0000256" key="1">
    <source>
        <dbReference type="ARBA" id="ARBA00023125"/>
    </source>
</evidence>
<keyword evidence="5" id="KW-1185">Reference proteome</keyword>
<feature type="DNA-binding region" description="H-T-H motif" evidence="2">
    <location>
        <begin position="31"/>
        <end position="50"/>
    </location>
</feature>
<reference evidence="4 5" key="1">
    <citation type="submission" date="2021-03" db="EMBL/GenBank/DDBJ databases">
        <title>Sequencing the genomes of 1000 actinobacteria strains.</title>
        <authorList>
            <person name="Klenk H.-P."/>
        </authorList>
    </citation>
    <scope>NUCLEOTIDE SEQUENCE [LARGE SCALE GENOMIC DNA]</scope>
    <source>
        <strain evidence="4 5">DSM 46670</strain>
    </source>
</reference>
<accession>A0ABS4TXU3</accession>
<sequence>MPIDVDLDQRLAKIAEATLQIVEAEGIDGVTIRAVAKLLGGSTTLVTNYLPTRSALLRNAMEHALRDWSSDLDRVLEDTTGSPRLLGLARWACTTTDDDPVLRKLFMELIGRGGPDGDMVDVLREDGRQQRDLFRDAAQDVQANDPDFLADVMHLVLRGFYVASLEDPELWNSATVTPIVERLVDLLTTLAPNTEATARRARSAHTPQFRST</sequence>
<dbReference type="RefSeq" id="WP_209646045.1">
    <property type="nucleotide sequence ID" value="NZ_JAGINW010000001.1"/>
</dbReference>
<feature type="domain" description="HTH tetR-type" evidence="3">
    <location>
        <begin position="8"/>
        <end position="68"/>
    </location>
</feature>
<dbReference type="Gene3D" id="1.10.357.10">
    <property type="entry name" value="Tetracycline Repressor, domain 2"/>
    <property type="match status" value="1"/>
</dbReference>
<evidence type="ECO:0000259" key="3">
    <source>
        <dbReference type="PROSITE" id="PS50977"/>
    </source>
</evidence>
<dbReference type="EMBL" id="JAGINW010000001">
    <property type="protein sequence ID" value="MBP2329204.1"/>
    <property type="molecule type" value="Genomic_DNA"/>
</dbReference>
<organism evidence="4 5">
    <name type="scientific">Kibdelosporangium banguiense</name>
    <dbReference type="NCBI Taxonomy" id="1365924"/>
    <lineage>
        <taxon>Bacteria</taxon>
        <taxon>Bacillati</taxon>
        <taxon>Actinomycetota</taxon>
        <taxon>Actinomycetes</taxon>
        <taxon>Pseudonocardiales</taxon>
        <taxon>Pseudonocardiaceae</taxon>
        <taxon>Kibdelosporangium</taxon>
    </lineage>
</organism>
<dbReference type="PROSITE" id="PS50977">
    <property type="entry name" value="HTH_TETR_2"/>
    <property type="match status" value="1"/>
</dbReference>
<dbReference type="InterPro" id="IPR001647">
    <property type="entry name" value="HTH_TetR"/>
</dbReference>
<protein>
    <submittedName>
        <fullName evidence="4">AcrR family transcriptional regulator</fullName>
    </submittedName>
</protein>
<evidence type="ECO:0000313" key="5">
    <source>
        <dbReference type="Proteomes" id="UP001519332"/>
    </source>
</evidence>
<proteinExistence type="predicted"/>
<dbReference type="Proteomes" id="UP001519332">
    <property type="component" value="Unassembled WGS sequence"/>
</dbReference>